<dbReference type="PANTHER" id="PTHR24104">
    <property type="entry name" value="E3 UBIQUITIN-PROTEIN LIGASE NHLRC1-RELATED"/>
    <property type="match status" value="1"/>
</dbReference>
<feature type="chain" id="PRO_5035605355" description="NHL repeat containing protein-like protein" evidence="3">
    <location>
        <begin position="16"/>
        <end position="430"/>
    </location>
</feature>
<reference evidence="4" key="1">
    <citation type="submission" date="2021-02" db="EMBL/GenBank/DDBJ databases">
        <authorList>
            <person name="Nowell W R."/>
        </authorList>
    </citation>
    <scope>NUCLEOTIDE SEQUENCE</scope>
</reference>
<evidence type="ECO:0008006" key="8">
    <source>
        <dbReference type="Google" id="ProtNLM"/>
    </source>
</evidence>
<keyword evidence="6" id="KW-1185">Reference proteome</keyword>
<dbReference type="EMBL" id="CAJNOJ010000261">
    <property type="protein sequence ID" value="CAF1348224.1"/>
    <property type="molecule type" value="Genomic_DNA"/>
</dbReference>
<dbReference type="InterPro" id="IPR001258">
    <property type="entry name" value="NHL_repeat"/>
</dbReference>
<dbReference type="InterPro" id="IPR011042">
    <property type="entry name" value="6-blade_b-propeller_TolB-like"/>
</dbReference>
<feature type="signal peptide" evidence="3">
    <location>
        <begin position="1"/>
        <end position="15"/>
    </location>
</feature>
<dbReference type="Proteomes" id="UP000663852">
    <property type="component" value="Unassembled WGS sequence"/>
</dbReference>
<dbReference type="GO" id="GO:0061630">
    <property type="term" value="F:ubiquitin protein ligase activity"/>
    <property type="evidence" value="ECO:0007669"/>
    <property type="project" value="TreeGrafter"/>
</dbReference>
<dbReference type="AlphaFoldDB" id="A0A815H1Z0"/>
<keyword evidence="1" id="KW-0677">Repeat</keyword>
<evidence type="ECO:0000313" key="7">
    <source>
        <dbReference type="Proteomes" id="UP000663852"/>
    </source>
</evidence>
<dbReference type="Proteomes" id="UP000663828">
    <property type="component" value="Unassembled WGS sequence"/>
</dbReference>
<dbReference type="GO" id="GO:0008270">
    <property type="term" value="F:zinc ion binding"/>
    <property type="evidence" value="ECO:0007669"/>
    <property type="project" value="UniProtKB-KW"/>
</dbReference>
<dbReference type="EMBL" id="CAJNOR010010008">
    <property type="protein sequence ID" value="CAF1650311.1"/>
    <property type="molecule type" value="Genomic_DNA"/>
</dbReference>
<dbReference type="PROSITE" id="PS51125">
    <property type="entry name" value="NHL"/>
    <property type="match status" value="2"/>
</dbReference>
<organism evidence="4 7">
    <name type="scientific">Adineta ricciae</name>
    <name type="common">Rotifer</name>
    <dbReference type="NCBI Taxonomy" id="249248"/>
    <lineage>
        <taxon>Eukaryota</taxon>
        <taxon>Metazoa</taxon>
        <taxon>Spiralia</taxon>
        <taxon>Gnathifera</taxon>
        <taxon>Rotifera</taxon>
        <taxon>Eurotatoria</taxon>
        <taxon>Bdelloidea</taxon>
        <taxon>Adinetida</taxon>
        <taxon>Adinetidae</taxon>
        <taxon>Adineta</taxon>
    </lineage>
</organism>
<feature type="repeat" description="NHL" evidence="2">
    <location>
        <begin position="270"/>
        <end position="308"/>
    </location>
</feature>
<dbReference type="GO" id="GO:0000209">
    <property type="term" value="P:protein polyubiquitination"/>
    <property type="evidence" value="ECO:0007669"/>
    <property type="project" value="TreeGrafter"/>
</dbReference>
<dbReference type="PANTHER" id="PTHR24104:SF25">
    <property type="entry name" value="PROTEIN LIN-41"/>
    <property type="match status" value="1"/>
</dbReference>
<proteinExistence type="predicted"/>
<dbReference type="GO" id="GO:0043161">
    <property type="term" value="P:proteasome-mediated ubiquitin-dependent protein catabolic process"/>
    <property type="evidence" value="ECO:0007669"/>
    <property type="project" value="TreeGrafter"/>
</dbReference>
<evidence type="ECO:0000256" key="3">
    <source>
        <dbReference type="SAM" id="SignalP"/>
    </source>
</evidence>
<dbReference type="SUPFAM" id="SSF101898">
    <property type="entry name" value="NHL repeat"/>
    <property type="match status" value="1"/>
</dbReference>
<protein>
    <recommendedName>
        <fullName evidence="8">NHL repeat containing protein-like protein</fullName>
    </recommendedName>
</protein>
<evidence type="ECO:0000313" key="4">
    <source>
        <dbReference type="EMBL" id="CAF1348224.1"/>
    </source>
</evidence>
<dbReference type="InterPro" id="IPR050952">
    <property type="entry name" value="TRIM-NHL_E3_ligases"/>
</dbReference>
<comment type="caution">
    <text evidence="4">The sequence shown here is derived from an EMBL/GenBank/DDBJ whole genome shotgun (WGS) entry which is preliminary data.</text>
</comment>
<evidence type="ECO:0000313" key="6">
    <source>
        <dbReference type="Proteomes" id="UP000663828"/>
    </source>
</evidence>
<evidence type="ECO:0000256" key="1">
    <source>
        <dbReference type="ARBA" id="ARBA00022737"/>
    </source>
</evidence>
<evidence type="ECO:0000313" key="5">
    <source>
        <dbReference type="EMBL" id="CAF1650311.1"/>
    </source>
</evidence>
<keyword evidence="3" id="KW-0732">Signal</keyword>
<sequence>MFFLILFLFIGKISGISYSQPNFSFNALWNPNGTTILNETFIGFDLLDFFIDQNNTFYIPNRNTGQILLFSQRNLTKTISINLTNSSTIFVKTNGNIYVDTFYSIYGGISEIKYNMIINPIKRMNLCQQCFDLFVTENDILYCSFTERHQILAKSLINNWNLLLIVAGTGTQGSTSTTLRYPHGIFVENLTSNLYVADCGNDRIQLFQSEKLTAITIVGNGSINITINLNCPTAIILDTSKYLYIADSGNNRIIGQEINGFSCLIGCSNSFGSASNQLNQPLSLSFDNSGNIYVNDRGNNRIQKFNLIRPECFSYITINDPSRLTTDNGGCFLCDATVFNSTTTWVRFIGAGGTQLATTPPLSNRCRTCAAGWYRGSLPAPGMTVNGTVCYVWNSDNCSMPNQISATNCGSFYVFGLVAPQACLRRYCTI</sequence>
<name>A0A815H1Z0_ADIRI</name>
<dbReference type="Pfam" id="PF01436">
    <property type="entry name" value="NHL"/>
    <property type="match status" value="1"/>
</dbReference>
<accession>A0A815H1Z0</accession>
<feature type="repeat" description="NHL" evidence="2">
    <location>
        <begin position="179"/>
        <end position="210"/>
    </location>
</feature>
<dbReference type="CDD" id="cd05819">
    <property type="entry name" value="NHL"/>
    <property type="match status" value="1"/>
</dbReference>
<evidence type="ECO:0000256" key="2">
    <source>
        <dbReference type="PROSITE-ProRule" id="PRU00504"/>
    </source>
</evidence>
<dbReference type="OrthoDB" id="430340at2759"/>
<dbReference type="Gene3D" id="2.120.10.30">
    <property type="entry name" value="TolB, C-terminal domain"/>
    <property type="match status" value="2"/>
</dbReference>
<gene>
    <name evidence="4" type="ORF">EDS130_LOCUS33124</name>
    <name evidence="5" type="ORF">XAT740_LOCUS54845</name>
</gene>